<dbReference type="Pfam" id="PF00338">
    <property type="entry name" value="Ribosomal_S10"/>
    <property type="match status" value="1"/>
</dbReference>
<comment type="caution">
    <text evidence="5">The sequence shown here is derived from an EMBL/GenBank/DDBJ whole genome shotgun (WGS) entry which is preliminary data.</text>
</comment>
<dbReference type="InterPro" id="IPR036838">
    <property type="entry name" value="Ribosomal_uS10_dom_sf"/>
</dbReference>
<dbReference type="InterPro" id="IPR027486">
    <property type="entry name" value="Ribosomal_uS10_dom"/>
</dbReference>
<dbReference type="Gene3D" id="3.30.70.600">
    <property type="entry name" value="Ribosomal protein S10 domain"/>
    <property type="match status" value="1"/>
</dbReference>
<evidence type="ECO:0000256" key="3">
    <source>
        <dbReference type="ARBA" id="ARBA00023274"/>
    </source>
</evidence>
<keyword evidence="6" id="KW-1185">Reference proteome</keyword>
<feature type="domain" description="Small ribosomal subunit protein uS10" evidence="4">
    <location>
        <begin position="14"/>
        <end position="107"/>
    </location>
</feature>
<keyword evidence="3" id="KW-0687">Ribonucleoprotein</keyword>
<evidence type="ECO:0000259" key="4">
    <source>
        <dbReference type="SMART" id="SM01403"/>
    </source>
</evidence>
<dbReference type="InterPro" id="IPR001848">
    <property type="entry name" value="Ribosomal_uS10"/>
</dbReference>
<dbReference type="GO" id="GO:1990904">
    <property type="term" value="C:ribonucleoprotein complex"/>
    <property type="evidence" value="ECO:0007669"/>
    <property type="project" value="UniProtKB-KW"/>
</dbReference>
<evidence type="ECO:0000256" key="2">
    <source>
        <dbReference type="ARBA" id="ARBA00022980"/>
    </source>
</evidence>
<dbReference type="GO" id="GO:0005840">
    <property type="term" value="C:ribosome"/>
    <property type="evidence" value="ECO:0007669"/>
    <property type="project" value="UniProtKB-KW"/>
</dbReference>
<dbReference type="OrthoDB" id="10248551at2759"/>
<dbReference type="VEuPathDB" id="GiardiaDB:GMRT_13679"/>
<evidence type="ECO:0000256" key="1">
    <source>
        <dbReference type="ARBA" id="ARBA00007102"/>
    </source>
</evidence>
<evidence type="ECO:0000313" key="6">
    <source>
        <dbReference type="Proteomes" id="UP000315496"/>
    </source>
</evidence>
<dbReference type="PANTHER" id="PTHR11700">
    <property type="entry name" value="30S RIBOSOMAL PROTEIN S10 FAMILY MEMBER"/>
    <property type="match status" value="1"/>
</dbReference>
<dbReference type="SUPFAM" id="SSF54999">
    <property type="entry name" value="Ribosomal protein S10"/>
    <property type="match status" value="1"/>
</dbReference>
<dbReference type="GO" id="GO:0006412">
    <property type="term" value="P:translation"/>
    <property type="evidence" value="ECO:0007669"/>
    <property type="project" value="InterPro"/>
</dbReference>
<dbReference type="AlphaFoldDB" id="A0A4Z1SYC7"/>
<comment type="similarity">
    <text evidence="1">Belongs to the universal ribosomal protein uS10 family.</text>
</comment>
<keyword evidence="2 5" id="KW-0689">Ribosomal protein</keyword>
<accession>A0A4Z1SYC7</accession>
<name>A0A4Z1SYC7_GIAMU</name>
<reference evidence="5 6" key="1">
    <citation type="submission" date="2019-05" db="EMBL/GenBank/DDBJ databases">
        <title>The compact genome of Giardia muris reveals important steps in the evolution of intestinal protozoan parasites.</title>
        <authorList>
            <person name="Xu F."/>
            <person name="Jimenez-Gonzalez A."/>
            <person name="Einarsson E."/>
            <person name="Astvaldsson A."/>
            <person name="Peirasmaki D."/>
            <person name="Eckmann L."/>
            <person name="Andersson J.O."/>
            <person name="Svard S.G."/>
            <person name="Jerlstrom-Hultqvist J."/>
        </authorList>
    </citation>
    <scope>NUCLEOTIDE SEQUENCE [LARGE SCALE GENOMIC DNA]</scope>
    <source>
        <strain evidence="5 6">Roberts-Thomson</strain>
    </source>
</reference>
<dbReference type="Proteomes" id="UP000315496">
    <property type="component" value="Chromosome 1"/>
</dbReference>
<sequence length="113" mass="12604">MTEGEKKGTRCDYMIVIIGKDLPLVESYVKSVVKAGKGYGMSGPERYPIKKLSVTTRKSPCGEGSNTWDRFELRMYKRTFKLEATIQDVNEILTKAPNPAGIQVTIVADSIEE</sequence>
<organism evidence="5 6">
    <name type="scientific">Giardia muris</name>
    <dbReference type="NCBI Taxonomy" id="5742"/>
    <lineage>
        <taxon>Eukaryota</taxon>
        <taxon>Metamonada</taxon>
        <taxon>Diplomonadida</taxon>
        <taxon>Hexamitidae</taxon>
        <taxon>Giardiinae</taxon>
        <taxon>Giardia</taxon>
    </lineage>
</organism>
<evidence type="ECO:0000313" key="5">
    <source>
        <dbReference type="EMBL" id="TNJ30704.1"/>
    </source>
</evidence>
<dbReference type="EMBL" id="VDLU01000001">
    <property type="protein sequence ID" value="TNJ30704.1"/>
    <property type="molecule type" value="Genomic_DNA"/>
</dbReference>
<proteinExistence type="inferred from homology"/>
<dbReference type="HAMAP" id="MF_00508">
    <property type="entry name" value="Ribosomal_uS10"/>
    <property type="match status" value="1"/>
</dbReference>
<dbReference type="GO" id="GO:0003735">
    <property type="term" value="F:structural constituent of ribosome"/>
    <property type="evidence" value="ECO:0007669"/>
    <property type="project" value="InterPro"/>
</dbReference>
<dbReference type="SMART" id="SM01403">
    <property type="entry name" value="Ribosomal_S10"/>
    <property type="match status" value="1"/>
</dbReference>
<gene>
    <name evidence="5" type="ORF">GMRT_13679</name>
</gene>
<protein>
    <submittedName>
        <fullName evidence="5">Ribosomal protein S20</fullName>
    </submittedName>
</protein>